<dbReference type="GO" id="GO:0005777">
    <property type="term" value="C:peroxisome"/>
    <property type="evidence" value="ECO:0007669"/>
    <property type="project" value="TreeGrafter"/>
</dbReference>
<evidence type="ECO:0000256" key="3">
    <source>
        <dbReference type="ARBA" id="ARBA00026117"/>
    </source>
</evidence>
<comment type="catalytic activity">
    <reaction evidence="5">
        <text>a (2E,4Z)-dienoyl-CoA + NADPH + H(+) = a 4,5-saturated-(3E)-enoyl-CoA + NADP(+)</text>
        <dbReference type="Rhea" id="RHEA:61892"/>
        <dbReference type="ChEBI" id="CHEBI:15378"/>
        <dbReference type="ChEBI" id="CHEBI:57783"/>
        <dbReference type="ChEBI" id="CHEBI:58349"/>
        <dbReference type="ChEBI" id="CHEBI:85099"/>
        <dbReference type="ChEBI" id="CHEBI:85493"/>
        <dbReference type="EC" id="1.3.1.124"/>
    </reaction>
</comment>
<dbReference type="InterPro" id="IPR002347">
    <property type="entry name" value="SDR_fam"/>
</dbReference>
<dbReference type="PANTHER" id="PTHR43296:SF2">
    <property type="entry name" value="PEROXISOMAL 2,4-DIENOYL-COA REDUCTASE [(3E)-ENOYL-COA-PRODUCING]"/>
    <property type="match status" value="1"/>
</dbReference>
<dbReference type="PANTHER" id="PTHR43296">
    <property type="entry name" value="PEROXISOMAL 2,4-DIENOYL-COA REDUCTASE"/>
    <property type="match status" value="1"/>
</dbReference>
<dbReference type="GO" id="GO:0009062">
    <property type="term" value="P:fatty acid catabolic process"/>
    <property type="evidence" value="ECO:0007669"/>
    <property type="project" value="InterPro"/>
</dbReference>
<dbReference type="InterPro" id="IPR036291">
    <property type="entry name" value="NAD(P)-bd_dom_sf"/>
</dbReference>
<evidence type="ECO:0000256" key="2">
    <source>
        <dbReference type="ARBA" id="ARBA00023002"/>
    </source>
</evidence>
<dbReference type="EMBL" id="CDPU01000013">
    <property type="protein sequence ID" value="CEO49358.1"/>
    <property type="molecule type" value="Genomic_DNA"/>
</dbReference>
<gene>
    <name evidence="6" type="ORF">BN869_000005415_1</name>
</gene>
<name>A0A0B7JWE2_BIOOC</name>
<keyword evidence="2" id="KW-0560">Oxidoreductase</keyword>
<reference evidence="6" key="1">
    <citation type="submission" date="2015-01" db="EMBL/GenBank/DDBJ databases">
        <authorList>
            <person name="Durling Mikael"/>
        </authorList>
    </citation>
    <scope>NUCLEOTIDE SEQUENCE</scope>
</reference>
<protein>
    <recommendedName>
        <fullName evidence="3">2,4-dienoyl-CoA reductase [(3E)-enoyl-CoA-producing]</fullName>
        <ecNumber evidence="3">1.3.1.124</ecNumber>
    </recommendedName>
</protein>
<dbReference type="PRINTS" id="PR00081">
    <property type="entry name" value="GDHRDH"/>
</dbReference>
<evidence type="ECO:0000256" key="1">
    <source>
        <dbReference type="ARBA" id="ARBA00022857"/>
    </source>
</evidence>
<dbReference type="AlphaFoldDB" id="A0A0B7JWE2"/>
<dbReference type="Gene3D" id="3.40.50.720">
    <property type="entry name" value="NAD(P)-binding Rossmann-like Domain"/>
    <property type="match status" value="1"/>
</dbReference>
<comment type="catalytic activity">
    <reaction evidence="4">
        <text>a (2E,4E)-dienoyl-CoA + NADPH + H(+) = a 4,5-saturated-(3E)-enoyl-CoA + NADP(+)</text>
        <dbReference type="Rhea" id="RHEA:45912"/>
        <dbReference type="ChEBI" id="CHEBI:15378"/>
        <dbReference type="ChEBI" id="CHEBI:57783"/>
        <dbReference type="ChEBI" id="CHEBI:58349"/>
        <dbReference type="ChEBI" id="CHEBI:85101"/>
        <dbReference type="ChEBI" id="CHEBI:85493"/>
        <dbReference type="EC" id="1.3.1.124"/>
    </reaction>
</comment>
<keyword evidence="1" id="KW-0521">NADP</keyword>
<dbReference type="InterPro" id="IPR045017">
    <property type="entry name" value="DECR2-like"/>
</dbReference>
<evidence type="ECO:0000256" key="4">
    <source>
        <dbReference type="ARBA" id="ARBA00048009"/>
    </source>
</evidence>
<dbReference type="GO" id="GO:0008670">
    <property type="term" value="F:2,4-dienoyl-CoA reductase (NADPH) activity"/>
    <property type="evidence" value="ECO:0007669"/>
    <property type="project" value="InterPro"/>
</dbReference>
<evidence type="ECO:0000256" key="5">
    <source>
        <dbReference type="ARBA" id="ARBA00048340"/>
    </source>
</evidence>
<organism evidence="6">
    <name type="scientific">Bionectria ochroleuca</name>
    <name type="common">Gliocladium roseum</name>
    <dbReference type="NCBI Taxonomy" id="29856"/>
    <lineage>
        <taxon>Eukaryota</taxon>
        <taxon>Fungi</taxon>
        <taxon>Dikarya</taxon>
        <taxon>Ascomycota</taxon>
        <taxon>Pezizomycotina</taxon>
        <taxon>Sordariomycetes</taxon>
        <taxon>Hypocreomycetidae</taxon>
        <taxon>Hypocreales</taxon>
        <taxon>Bionectriaceae</taxon>
        <taxon>Clonostachys</taxon>
    </lineage>
</organism>
<sequence>MPLDKLDYVSSVWRDNLFAGKVVFCTGGSGSICSAQVIGIGAVDVRRVESLQGAVDRCVEELGGIDFLIAGAAGNFLSPVSNLSPNAFRSVIEIDLIGSFNATKVCLPHLLESAKKHNSQGAIPKSTEAGPGGRIIYVSATLHYTGTPLQTHAAVAKAGVDTLSNNIAIEYGPLGITSNIISPGPIADTEGTRAKIIPLGRWGLVKEIADATIWLFSDAANYVTGQTTVVDGGAWRTQSPSGSSFQYPDFLLSGEKITGVKGTKKESKSSKL</sequence>
<accession>A0A0B7JWE2</accession>
<dbReference type="Pfam" id="PF13561">
    <property type="entry name" value="adh_short_C2"/>
    <property type="match status" value="1"/>
</dbReference>
<proteinExistence type="predicted"/>
<dbReference type="EC" id="1.3.1.124" evidence="3"/>
<dbReference type="SUPFAM" id="SSF51735">
    <property type="entry name" value="NAD(P)-binding Rossmann-fold domains"/>
    <property type="match status" value="1"/>
</dbReference>
<evidence type="ECO:0000313" key="6">
    <source>
        <dbReference type="EMBL" id="CEO49358.1"/>
    </source>
</evidence>